<dbReference type="Gene3D" id="1.10.533.10">
    <property type="entry name" value="Death Domain, Fas"/>
    <property type="match status" value="1"/>
</dbReference>
<dbReference type="AlphaFoldDB" id="A0A6J2RF82"/>
<dbReference type="PANTHER" id="PTHR48169">
    <property type="entry name" value="DED DOMAIN-CONTAINING PROTEIN"/>
    <property type="match status" value="1"/>
</dbReference>
<reference evidence="8" key="1">
    <citation type="submission" date="2025-08" db="UniProtKB">
        <authorList>
            <consortium name="RefSeq"/>
        </authorList>
    </citation>
    <scope>IDENTIFICATION</scope>
</reference>
<feature type="domain" description="Caspase family p10" evidence="5">
    <location>
        <begin position="303"/>
        <end position="390"/>
    </location>
</feature>
<dbReference type="GO" id="GO:0004197">
    <property type="term" value="F:cysteine-type endopeptidase activity"/>
    <property type="evidence" value="ECO:0007669"/>
    <property type="project" value="InterPro"/>
</dbReference>
<keyword evidence="2" id="KW-0053">Apoptosis</keyword>
<dbReference type="PROSITE" id="PS50208">
    <property type="entry name" value="CASPASE_P20"/>
    <property type="match status" value="1"/>
</dbReference>
<dbReference type="GO" id="GO:0043067">
    <property type="term" value="P:regulation of programmed cell death"/>
    <property type="evidence" value="ECO:0007669"/>
    <property type="project" value="UniProtKB-ARBA"/>
</dbReference>
<dbReference type="CDD" id="cd00032">
    <property type="entry name" value="CASc"/>
    <property type="match status" value="1"/>
</dbReference>
<feature type="active site" evidence="3">
    <location>
        <position position="235"/>
    </location>
</feature>
<dbReference type="KEGG" id="cgob:115022634"/>
<dbReference type="OrthoDB" id="6114029at2759"/>
<feature type="active site" evidence="3">
    <location>
        <position position="278"/>
    </location>
</feature>
<evidence type="ECO:0000313" key="8">
    <source>
        <dbReference type="RefSeq" id="XP_029309543.1"/>
    </source>
</evidence>
<dbReference type="PIRSF" id="PIRSF038001">
    <property type="entry name" value="Caspase_ICE"/>
    <property type="match status" value="1"/>
</dbReference>
<dbReference type="InterPro" id="IPR002138">
    <property type="entry name" value="Pept_C14_p10"/>
</dbReference>
<protein>
    <submittedName>
        <fullName evidence="8">Caspase-8-like isoform X1</fullName>
    </submittedName>
</protein>
<dbReference type="GO" id="GO:0051604">
    <property type="term" value="P:protein maturation"/>
    <property type="evidence" value="ECO:0007669"/>
    <property type="project" value="UniProtKB-ARBA"/>
</dbReference>
<dbReference type="RefSeq" id="XP_029309543.1">
    <property type="nucleotide sequence ID" value="XM_029453683.1"/>
</dbReference>
<sequence length="393" mass="44286">MSAKDTMRRNKTSIQRILSGDYKIILNKAFEEKEIGITLREYNNLKSINKENVEGHVVDLVDKIMNKGEESCQAFLNLLQTDEEIKRTYPELKNIQLNEACLLPKPVQACSDDKSDVLPQESKRQKEDETYEINSQPASLCVIINNENFDEELRSGTNKDAQDLAEVFSWLGFRVLMCKDQTKDQMERALKCFASLSDFAQLQEFNVKEWSGSGFTDLQEAPMHGDAFICCVLSHGNKGVVFGIDWQPLSIKQITTTFKATDQSSLTGKPKVFLIQACQGSKKQLGVLSKGLQADDADPSSFLPEEADFLIAMATVEDCISIRHKIHGSWFVQSVCQQLKEGCPWSKDITTLLYKVNNEVSQKEGGFQPGAVKQMPEVRLTLRKSLVLSPRRN</sequence>
<evidence type="ECO:0000256" key="1">
    <source>
        <dbReference type="ARBA" id="ARBA00010134"/>
    </source>
</evidence>
<evidence type="ECO:0000259" key="5">
    <source>
        <dbReference type="PROSITE" id="PS50207"/>
    </source>
</evidence>
<evidence type="ECO:0000313" key="7">
    <source>
        <dbReference type="Proteomes" id="UP000504630"/>
    </source>
</evidence>
<dbReference type="InterPro" id="IPR011600">
    <property type="entry name" value="Pept_C14_caspase"/>
</dbReference>
<dbReference type="InterPro" id="IPR029030">
    <property type="entry name" value="Caspase-like_dom_sf"/>
</dbReference>
<evidence type="ECO:0000256" key="3">
    <source>
        <dbReference type="PIRSR" id="PIRSR038001-1"/>
    </source>
</evidence>
<evidence type="ECO:0000259" key="6">
    <source>
        <dbReference type="PROSITE" id="PS50208"/>
    </source>
</evidence>
<dbReference type="InterPro" id="IPR033139">
    <property type="entry name" value="Caspase_cys_AS"/>
</dbReference>
<evidence type="ECO:0000256" key="2">
    <source>
        <dbReference type="ARBA" id="ARBA00022703"/>
    </source>
</evidence>
<dbReference type="InterPro" id="IPR011029">
    <property type="entry name" value="DEATH-like_dom_sf"/>
</dbReference>
<comment type="similarity">
    <text evidence="1 4">Belongs to the peptidase C14A family.</text>
</comment>
<dbReference type="SUPFAM" id="SSF52129">
    <property type="entry name" value="Caspase-like"/>
    <property type="match status" value="1"/>
</dbReference>
<evidence type="ECO:0000256" key="4">
    <source>
        <dbReference type="RuleBase" id="RU003971"/>
    </source>
</evidence>
<dbReference type="SMART" id="SM00115">
    <property type="entry name" value="CASc"/>
    <property type="match status" value="1"/>
</dbReference>
<proteinExistence type="inferred from homology"/>
<dbReference type="GO" id="GO:0006508">
    <property type="term" value="P:proteolysis"/>
    <property type="evidence" value="ECO:0007669"/>
    <property type="project" value="InterPro"/>
</dbReference>
<dbReference type="InterPro" id="IPR001309">
    <property type="entry name" value="Pept_C14_p20"/>
</dbReference>
<dbReference type="PROSITE" id="PS01122">
    <property type="entry name" value="CASPASE_CYS"/>
    <property type="match status" value="1"/>
</dbReference>
<dbReference type="PROSITE" id="PS50207">
    <property type="entry name" value="CASPASE_P10"/>
    <property type="match status" value="1"/>
</dbReference>
<dbReference type="GO" id="GO:0005737">
    <property type="term" value="C:cytoplasm"/>
    <property type="evidence" value="ECO:0007669"/>
    <property type="project" value="UniProtKB-ARBA"/>
</dbReference>
<dbReference type="GO" id="GO:0006915">
    <property type="term" value="P:apoptotic process"/>
    <property type="evidence" value="ECO:0007669"/>
    <property type="project" value="UniProtKB-KW"/>
</dbReference>
<accession>A0A6J2RF82</accession>
<dbReference type="Pfam" id="PF00656">
    <property type="entry name" value="Peptidase_C14"/>
    <property type="match status" value="2"/>
</dbReference>
<dbReference type="PRINTS" id="PR00376">
    <property type="entry name" value="IL1BCENZYME"/>
</dbReference>
<dbReference type="GeneID" id="115022634"/>
<gene>
    <name evidence="8" type="primary">LOC115022634</name>
</gene>
<keyword evidence="7" id="KW-1185">Reference proteome</keyword>
<name>A0A6J2RF82_COTGO</name>
<dbReference type="PANTHER" id="PTHR48169:SF6">
    <property type="entry name" value="CASPASE-8-LIKE"/>
    <property type="match status" value="1"/>
</dbReference>
<organism evidence="7 8">
    <name type="scientific">Cottoperca gobio</name>
    <name type="common">Frogmouth</name>
    <name type="synonym">Aphritis gobio</name>
    <dbReference type="NCBI Taxonomy" id="56716"/>
    <lineage>
        <taxon>Eukaryota</taxon>
        <taxon>Metazoa</taxon>
        <taxon>Chordata</taxon>
        <taxon>Craniata</taxon>
        <taxon>Vertebrata</taxon>
        <taxon>Euteleostomi</taxon>
        <taxon>Actinopterygii</taxon>
        <taxon>Neopterygii</taxon>
        <taxon>Teleostei</taxon>
        <taxon>Neoteleostei</taxon>
        <taxon>Acanthomorphata</taxon>
        <taxon>Eupercaria</taxon>
        <taxon>Perciformes</taxon>
        <taxon>Notothenioidei</taxon>
        <taxon>Bovichtidae</taxon>
        <taxon>Cottoperca</taxon>
    </lineage>
</organism>
<dbReference type="InParanoid" id="A0A6J2RF82"/>
<dbReference type="Gene3D" id="3.40.50.1460">
    <property type="match status" value="1"/>
</dbReference>
<dbReference type="InterPro" id="IPR015917">
    <property type="entry name" value="Pept_C14A"/>
</dbReference>
<feature type="domain" description="Caspase family p20" evidence="6">
    <location>
        <begin position="137"/>
        <end position="282"/>
    </location>
</feature>
<dbReference type="Proteomes" id="UP000504630">
    <property type="component" value="Chromosome 17"/>
</dbReference>